<keyword evidence="7" id="KW-1185">Reference proteome</keyword>
<reference evidence="6" key="1">
    <citation type="submission" date="2021-01" db="EMBL/GenBank/DDBJ databases">
        <title>Rhizobium sp. strain KVB221 16S ribosomal RNA gene Genome sequencing and assembly.</title>
        <authorList>
            <person name="Kang M."/>
        </authorList>
    </citation>
    <scope>NUCLEOTIDE SEQUENCE</scope>
    <source>
        <strain evidence="6">KVB221</strain>
    </source>
</reference>
<dbReference type="InterPro" id="IPR039424">
    <property type="entry name" value="SBP_5"/>
</dbReference>
<dbReference type="PANTHER" id="PTHR30290:SF10">
    <property type="entry name" value="PERIPLASMIC OLIGOPEPTIDE-BINDING PROTEIN-RELATED"/>
    <property type="match status" value="1"/>
</dbReference>
<dbReference type="CDD" id="cd00995">
    <property type="entry name" value="PBP2_NikA_DppA_OppA_like"/>
    <property type="match status" value="1"/>
</dbReference>
<dbReference type="Gene3D" id="3.90.76.10">
    <property type="entry name" value="Dipeptide-binding Protein, Domain 1"/>
    <property type="match status" value="1"/>
</dbReference>
<dbReference type="PIRSF" id="PIRSF002741">
    <property type="entry name" value="MppA"/>
    <property type="match status" value="1"/>
</dbReference>
<comment type="caution">
    <text evidence="6">The sequence shown here is derived from an EMBL/GenBank/DDBJ whole genome shotgun (WGS) entry which is preliminary data.</text>
</comment>
<evidence type="ECO:0000256" key="4">
    <source>
        <dbReference type="ARBA" id="ARBA00022729"/>
    </source>
</evidence>
<feature type="domain" description="Solute-binding protein family 5" evidence="5">
    <location>
        <begin position="81"/>
        <end position="427"/>
    </location>
</feature>
<evidence type="ECO:0000313" key="6">
    <source>
        <dbReference type="EMBL" id="MBL0373723.1"/>
    </source>
</evidence>
<protein>
    <submittedName>
        <fullName evidence="6">ABC transporter substrate-binding protein</fullName>
    </submittedName>
</protein>
<dbReference type="Pfam" id="PF00496">
    <property type="entry name" value="SBP_bac_5"/>
    <property type="match status" value="1"/>
</dbReference>
<dbReference type="PANTHER" id="PTHR30290">
    <property type="entry name" value="PERIPLASMIC BINDING COMPONENT OF ABC TRANSPORTER"/>
    <property type="match status" value="1"/>
</dbReference>
<accession>A0A936YNI0</accession>
<gene>
    <name evidence="6" type="ORF">JJB09_17005</name>
</gene>
<dbReference type="GO" id="GO:0043190">
    <property type="term" value="C:ATP-binding cassette (ABC) transporter complex"/>
    <property type="evidence" value="ECO:0007669"/>
    <property type="project" value="InterPro"/>
</dbReference>
<evidence type="ECO:0000256" key="2">
    <source>
        <dbReference type="ARBA" id="ARBA00005695"/>
    </source>
</evidence>
<name>A0A936YNI0_9HYPH</name>
<evidence type="ECO:0000259" key="5">
    <source>
        <dbReference type="Pfam" id="PF00496"/>
    </source>
</evidence>
<evidence type="ECO:0000256" key="1">
    <source>
        <dbReference type="ARBA" id="ARBA00004418"/>
    </source>
</evidence>
<dbReference type="EMBL" id="JAEQNC010000009">
    <property type="protein sequence ID" value="MBL0373723.1"/>
    <property type="molecule type" value="Genomic_DNA"/>
</dbReference>
<dbReference type="SUPFAM" id="SSF53850">
    <property type="entry name" value="Periplasmic binding protein-like II"/>
    <property type="match status" value="1"/>
</dbReference>
<sequence>MPHSAGRNATMKILRLIATSLAVGVAAFAVLPATAAEVIRIVSPFPTTTLDPMRSAGAGNIETYGQLYARLLQRNPTTGALEPGLAESWDVSADGRTYTFHLRDAQFSDGSPITAGDVAFSLERIRSDKKSAYPAPLGAVEAVSAADPKTVVITLKSAFAPFLGNLEIWNMGIVSKADVEKQGAEKAFATAPITSGPYTVKEWKPNEKLVLQPNAHYWRKGYPKSDATVELREVASPETRVAMLKAGEADVMRSVQWAQIDDLKATDSVDMRLEPSTTIYMTLLNNKREPFSNMKARQAAAYAIDNKAMAKAITRGYAQPANTTLPGSIDFHDKDNPGIPVDIAKAKQLLAESGMEGREVKILATSGATEQQMALLLQAQWQAIGLKPVIVNVDSGAWWDATGKGDYDAAANWWYNETPDPDLAVRWAVCGSCGSNSYNTFYNNPKVDELVEQGTKEGDPVKRAEIYKEIQRITTEEVAQIPLYYAPNAVAYSKRLEGIKLTPTLQWTLEDTTFTK</sequence>
<dbReference type="AlphaFoldDB" id="A0A936YNI0"/>
<evidence type="ECO:0000256" key="3">
    <source>
        <dbReference type="ARBA" id="ARBA00022448"/>
    </source>
</evidence>
<dbReference type="InterPro" id="IPR030678">
    <property type="entry name" value="Peptide/Ni-bd"/>
</dbReference>
<dbReference type="Gene3D" id="3.40.190.10">
    <property type="entry name" value="Periplasmic binding protein-like II"/>
    <property type="match status" value="1"/>
</dbReference>
<keyword evidence="3" id="KW-0813">Transport</keyword>
<dbReference type="GO" id="GO:0030288">
    <property type="term" value="C:outer membrane-bounded periplasmic space"/>
    <property type="evidence" value="ECO:0007669"/>
    <property type="project" value="UniProtKB-ARBA"/>
</dbReference>
<dbReference type="InterPro" id="IPR000914">
    <property type="entry name" value="SBP_5_dom"/>
</dbReference>
<dbReference type="Gene3D" id="3.10.105.10">
    <property type="entry name" value="Dipeptide-binding Protein, Domain 3"/>
    <property type="match status" value="1"/>
</dbReference>
<organism evidence="6 7">
    <name type="scientific">Rhizobium setariae</name>
    <dbReference type="NCBI Taxonomy" id="2801340"/>
    <lineage>
        <taxon>Bacteria</taxon>
        <taxon>Pseudomonadati</taxon>
        <taxon>Pseudomonadota</taxon>
        <taxon>Alphaproteobacteria</taxon>
        <taxon>Hyphomicrobiales</taxon>
        <taxon>Rhizobiaceae</taxon>
        <taxon>Rhizobium/Agrobacterium group</taxon>
        <taxon>Rhizobium</taxon>
    </lineage>
</organism>
<dbReference type="GO" id="GO:1904680">
    <property type="term" value="F:peptide transmembrane transporter activity"/>
    <property type="evidence" value="ECO:0007669"/>
    <property type="project" value="TreeGrafter"/>
</dbReference>
<comment type="similarity">
    <text evidence="2">Belongs to the bacterial solute-binding protein 5 family.</text>
</comment>
<dbReference type="Proteomes" id="UP000633219">
    <property type="component" value="Unassembled WGS sequence"/>
</dbReference>
<evidence type="ECO:0000313" key="7">
    <source>
        <dbReference type="Proteomes" id="UP000633219"/>
    </source>
</evidence>
<keyword evidence="4" id="KW-0732">Signal</keyword>
<comment type="subcellular location">
    <subcellularLocation>
        <location evidence="1">Periplasm</location>
    </subcellularLocation>
</comment>
<proteinExistence type="inferred from homology"/>
<dbReference type="GO" id="GO:0015833">
    <property type="term" value="P:peptide transport"/>
    <property type="evidence" value="ECO:0007669"/>
    <property type="project" value="TreeGrafter"/>
</dbReference>